<accession>A0A6I7HIW0</accession>
<name>A0A6I7HIW0_9HYPH</name>
<dbReference type="RefSeq" id="WP_114364910.1">
    <property type="nucleotide sequence ID" value="NZ_QPIX01000013.1"/>
</dbReference>
<dbReference type="SUPFAM" id="SSF55298">
    <property type="entry name" value="YjgF-like"/>
    <property type="match status" value="1"/>
</dbReference>
<evidence type="ECO:0000313" key="2">
    <source>
        <dbReference type="Proteomes" id="UP000252582"/>
    </source>
</evidence>
<evidence type="ECO:0000313" key="1">
    <source>
        <dbReference type="EMBL" id="RCW20647.1"/>
    </source>
</evidence>
<dbReference type="EMBL" id="QPIX01000013">
    <property type="protein sequence ID" value="RCW20647.1"/>
    <property type="molecule type" value="Genomic_DNA"/>
</dbReference>
<dbReference type="AlphaFoldDB" id="A0A6I7HIW0"/>
<gene>
    <name evidence="1" type="ORF">DFR48_113101</name>
</gene>
<dbReference type="InterPro" id="IPR006175">
    <property type="entry name" value="YjgF/YER057c/UK114"/>
</dbReference>
<dbReference type="Proteomes" id="UP000252582">
    <property type="component" value="Unassembled WGS sequence"/>
</dbReference>
<dbReference type="Pfam" id="PF01042">
    <property type="entry name" value="Ribonuc_L-PSP"/>
    <property type="match status" value="1"/>
</dbReference>
<proteinExistence type="predicted"/>
<protein>
    <submittedName>
        <fullName evidence="1">Endoribonuclease L-PSP</fullName>
    </submittedName>
</protein>
<keyword evidence="2" id="KW-1185">Reference proteome</keyword>
<sequence length="57" mass="5914">MKVQWQVTGAIALGGELVGGDIEPQTRQVLDNINAALEQAGAALADVVSGSFGVYRK</sequence>
<organism evidence="1 2">
    <name type="scientific">Ciceribacter lividus</name>
    <dbReference type="NCBI Taxonomy" id="1197950"/>
    <lineage>
        <taxon>Bacteria</taxon>
        <taxon>Pseudomonadati</taxon>
        <taxon>Pseudomonadota</taxon>
        <taxon>Alphaproteobacteria</taxon>
        <taxon>Hyphomicrobiales</taxon>
        <taxon>Rhizobiaceae</taxon>
        <taxon>Ciceribacter</taxon>
    </lineage>
</organism>
<comment type="caution">
    <text evidence="1">The sequence shown here is derived from an EMBL/GenBank/DDBJ whole genome shotgun (WGS) entry which is preliminary data.</text>
</comment>
<dbReference type="InterPro" id="IPR035959">
    <property type="entry name" value="RutC-like_sf"/>
</dbReference>
<reference evidence="1 2" key="1">
    <citation type="submission" date="2018-07" db="EMBL/GenBank/DDBJ databases">
        <title>Genomic Encyclopedia of Type Strains, Phase IV (KMG-IV): sequencing the most valuable type-strain genomes for metagenomic binning, comparative biology and taxonomic classification.</title>
        <authorList>
            <person name="Goeker M."/>
        </authorList>
    </citation>
    <scope>NUCLEOTIDE SEQUENCE [LARGE SCALE GENOMIC DNA]</scope>
    <source>
        <strain evidence="1 2">DSM 25528</strain>
    </source>
</reference>
<dbReference type="Gene3D" id="3.30.1330.40">
    <property type="entry name" value="RutC-like"/>
    <property type="match status" value="1"/>
</dbReference>
<dbReference type="CDD" id="cd00448">
    <property type="entry name" value="YjgF_YER057c_UK114_family"/>
    <property type="match status" value="1"/>
</dbReference>